<accession>A0A3S2X326</accession>
<gene>
    <name evidence="3" type="ORF">EOE18_11815</name>
</gene>
<evidence type="ECO:0000313" key="4">
    <source>
        <dbReference type="Proteomes" id="UP000282837"/>
    </source>
</evidence>
<feature type="domain" description="TadE-like" evidence="2">
    <location>
        <begin position="37"/>
        <end position="79"/>
    </location>
</feature>
<evidence type="ECO:0000259" key="2">
    <source>
        <dbReference type="Pfam" id="PF07811"/>
    </source>
</evidence>
<keyword evidence="1" id="KW-0812">Transmembrane</keyword>
<evidence type="ECO:0000313" key="3">
    <source>
        <dbReference type="EMBL" id="RVU04474.1"/>
    </source>
</evidence>
<keyword evidence="1" id="KW-0472">Membrane</keyword>
<dbReference type="AlphaFoldDB" id="A0A3S2X326"/>
<dbReference type="Pfam" id="PF07811">
    <property type="entry name" value="TadE"/>
    <property type="match status" value="1"/>
</dbReference>
<dbReference type="OrthoDB" id="7349713at2"/>
<name>A0A3S2X326_9SPHN</name>
<reference evidence="3 4" key="1">
    <citation type="submission" date="2019-01" db="EMBL/GenBank/DDBJ databases">
        <authorList>
            <person name="Chen W.-M."/>
        </authorList>
    </citation>
    <scope>NUCLEOTIDE SEQUENCE [LARGE SCALE GENOMIC DNA]</scope>
    <source>
        <strain evidence="3 4">FSY-9</strain>
    </source>
</reference>
<dbReference type="InterPro" id="IPR012495">
    <property type="entry name" value="TadE-like_dom"/>
</dbReference>
<comment type="caution">
    <text evidence="3">The sequence shown here is derived from an EMBL/GenBank/DDBJ whole genome shotgun (WGS) entry which is preliminary data.</text>
</comment>
<sequence length="196" mass="20829">MRKDRILRGLLIGRKGKVALAKPRLALLRALLASKSGATLVEFALVAPAFFALIVAIFQTAFLFLAEQGLQTSADAAARLLLTGQTTTNAYTAAQFKTAACTTLPPFLSCSRLYIDVSTASSFSAATLGAPTITYDSSGNVTNSFNYTTGSSGQIIVLRMIYLWPTLTGPLGFSLVTTGKNQHLVLATAVIKAERY</sequence>
<proteinExistence type="predicted"/>
<evidence type="ECO:0000256" key="1">
    <source>
        <dbReference type="SAM" id="Phobius"/>
    </source>
</evidence>
<keyword evidence="1" id="KW-1133">Transmembrane helix</keyword>
<dbReference type="Proteomes" id="UP000282837">
    <property type="component" value="Unassembled WGS sequence"/>
</dbReference>
<keyword evidence="4" id="KW-1185">Reference proteome</keyword>
<protein>
    <submittedName>
        <fullName evidence="3">Pilus assembly protein</fullName>
    </submittedName>
</protein>
<dbReference type="EMBL" id="SACO01000008">
    <property type="protein sequence ID" value="RVU04474.1"/>
    <property type="molecule type" value="Genomic_DNA"/>
</dbReference>
<organism evidence="3 4">
    <name type="scientific">Novosphingobium umbonatum</name>
    <dbReference type="NCBI Taxonomy" id="1908524"/>
    <lineage>
        <taxon>Bacteria</taxon>
        <taxon>Pseudomonadati</taxon>
        <taxon>Pseudomonadota</taxon>
        <taxon>Alphaproteobacteria</taxon>
        <taxon>Sphingomonadales</taxon>
        <taxon>Sphingomonadaceae</taxon>
        <taxon>Novosphingobium</taxon>
    </lineage>
</organism>
<feature type="transmembrane region" description="Helical" evidence="1">
    <location>
        <begin position="48"/>
        <end position="66"/>
    </location>
</feature>